<keyword evidence="10" id="KW-0486">Methionine biosynthesis</keyword>
<dbReference type="AlphaFoldDB" id="A0A3B0VEZ7"/>
<evidence type="ECO:0000256" key="3">
    <source>
        <dbReference type="ARBA" id="ARBA00022563"/>
    </source>
</evidence>
<dbReference type="PROSITE" id="PS00767">
    <property type="entry name" value="THF_DHG_CYH_2"/>
    <property type="match status" value="1"/>
</dbReference>
<dbReference type="InterPro" id="IPR000672">
    <property type="entry name" value="THF_DH/CycHdrlase"/>
</dbReference>
<dbReference type="InterPro" id="IPR020630">
    <property type="entry name" value="THF_DH/CycHdrlase_cat_dom"/>
</dbReference>
<dbReference type="InterPro" id="IPR020867">
    <property type="entry name" value="THF_DH/CycHdrlase_CS"/>
</dbReference>
<dbReference type="GO" id="GO:0006164">
    <property type="term" value="P:purine nucleotide biosynthetic process"/>
    <property type="evidence" value="ECO:0007669"/>
    <property type="project" value="UniProtKB-KW"/>
</dbReference>
<keyword evidence="5" id="KW-0658">Purine biosynthesis</keyword>
<reference evidence="14" key="1">
    <citation type="submission" date="2018-06" db="EMBL/GenBank/DDBJ databases">
        <authorList>
            <person name="Zhirakovskaya E."/>
        </authorList>
    </citation>
    <scope>NUCLEOTIDE SEQUENCE</scope>
</reference>
<evidence type="ECO:0000256" key="11">
    <source>
        <dbReference type="ARBA" id="ARBA00023268"/>
    </source>
</evidence>
<dbReference type="Pfam" id="PF02882">
    <property type="entry name" value="THF_DHG_CYH_C"/>
    <property type="match status" value="1"/>
</dbReference>
<evidence type="ECO:0000256" key="2">
    <source>
        <dbReference type="ARBA" id="ARBA00011738"/>
    </source>
</evidence>
<dbReference type="InterPro" id="IPR020631">
    <property type="entry name" value="THF_DH/CycHdrlase_NAD-bd_dom"/>
</dbReference>
<dbReference type="GO" id="GO:0005829">
    <property type="term" value="C:cytosol"/>
    <property type="evidence" value="ECO:0007669"/>
    <property type="project" value="TreeGrafter"/>
</dbReference>
<dbReference type="SUPFAM" id="SSF51735">
    <property type="entry name" value="NAD(P)-binding Rossmann-fold domains"/>
    <property type="match status" value="1"/>
</dbReference>
<dbReference type="EMBL" id="UOEW01000171">
    <property type="protein sequence ID" value="VAW37522.1"/>
    <property type="molecule type" value="Genomic_DNA"/>
</dbReference>
<dbReference type="FunFam" id="3.40.50.10860:FF:000005">
    <property type="entry name" value="C-1-tetrahydrofolate synthase, cytoplasmic, putative"/>
    <property type="match status" value="1"/>
</dbReference>
<proteinExistence type="inferred from homology"/>
<feature type="domain" description="Tetrahydrofolate dehydrogenase/cyclohydrolase catalytic" evidence="12">
    <location>
        <begin position="7"/>
        <end position="122"/>
    </location>
</feature>
<keyword evidence="8 14" id="KW-0560">Oxidoreductase</keyword>
<dbReference type="GO" id="GO:0004488">
    <property type="term" value="F:methylenetetrahydrofolate dehydrogenase (NADP+) activity"/>
    <property type="evidence" value="ECO:0007669"/>
    <property type="project" value="UniProtKB-EC"/>
</dbReference>
<keyword evidence="3" id="KW-0554">One-carbon metabolism</keyword>
<dbReference type="PANTHER" id="PTHR48099:SF5">
    <property type="entry name" value="C-1-TETRAHYDROFOLATE SYNTHASE, CYTOPLASMIC"/>
    <property type="match status" value="1"/>
</dbReference>
<name>A0A3B0VEZ7_9ZZZZ</name>
<feature type="domain" description="Tetrahydrofolate dehydrogenase/cyclohydrolase NAD(P)-binding" evidence="13">
    <location>
        <begin position="141"/>
        <end position="283"/>
    </location>
</feature>
<dbReference type="Gene3D" id="3.40.50.720">
    <property type="entry name" value="NAD(P)-binding Rossmann-like Domain"/>
    <property type="match status" value="1"/>
</dbReference>
<keyword evidence="6 14" id="KW-0378">Hydrolase</keyword>
<dbReference type="EC" id="1.5.1.5" evidence="14"/>
<keyword evidence="7" id="KW-0521">NADP</keyword>
<dbReference type="FunFam" id="3.40.50.720:FF:000094">
    <property type="entry name" value="Bifunctional protein FolD"/>
    <property type="match status" value="1"/>
</dbReference>
<evidence type="ECO:0000256" key="5">
    <source>
        <dbReference type="ARBA" id="ARBA00022755"/>
    </source>
</evidence>
<dbReference type="SUPFAM" id="SSF53223">
    <property type="entry name" value="Aminoacid dehydrogenase-like, N-terminal domain"/>
    <property type="match status" value="1"/>
</dbReference>
<dbReference type="CDD" id="cd01080">
    <property type="entry name" value="NAD_bind_m-THF_DH_Cyclohyd"/>
    <property type="match status" value="1"/>
</dbReference>
<comment type="subunit">
    <text evidence="2">Homodimer.</text>
</comment>
<accession>A0A3B0VEZ7</accession>
<dbReference type="GO" id="GO:0000105">
    <property type="term" value="P:L-histidine biosynthetic process"/>
    <property type="evidence" value="ECO:0007669"/>
    <property type="project" value="UniProtKB-KW"/>
</dbReference>
<keyword evidence="4" id="KW-0028">Amino-acid biosynthesis</keyword>
<dbReference type="PANTHER" id="PTHR48099">
    <property type="entry name" value="C-1-TETRAHYDROFOLATE SYNTHASE, CYTOPLASMIC-RELATED"/>
    <property type="match status" value="1"/>
</dbReference>
<keyword evidence="11" id="KW-0511">Multifunctional enzyme</keyword>
<gene>
    <name evidence="14" type="ORF">MNBD_GAMMA01-1058</name>
</gene>
<dbReference type="InterPro" id="IPR036291">
    <property type="entry name" value="NAD(P)-bd_dom_sf"/>
</dbReference>
<evidence type="ECO:0000313" key="14">
    <source>
        <dbReference type="EMBL" id="VAW37522.1"/>
    </source>
</evidence>
<dbReference type="Gene3D" id="3.40.50.10860">
    <property type="entry name" value="Leucine Dehydrogenase, chain A, domain 1"/>
    <property type="match status" value="1"/>
</dbReference>
<dbReference type="HAMAP" id="MF_01576">
    <property type="entry name" value="THF_DHG_CYH"/>
    <property type="match status" value="1"/>
</dbReference>
<keyword evidence="9" id="KW-0368">Histidine biosynthesis</keyword>
<evidence type="ECO:0000259" key="12">
    <source>
        <dbReference type="Pfam" id="PF00763"/>
    </source>
</evidence>
<dbReference type="InterPro" id="IPR046346">
    <property type="entry name" value="Aminoacid_DH-like_N_sf"/>
</dbReference>
<evidence type="ECO:0000256" key="1">
    <source>
        <dbReference type="ARBA" id="ARBA00004777"/>
    </source>
</evidence>
<dbReference type="GO" id="GO:0004477">
    <property type="term" value="F:methenyltetrahydrofolate cyclohydrolase activity"/>
    <property type="evidence" value="ECO:0007669"/>
    <property type="project" value="UniProtKB-EC"/>
</dbReference>
<dbReference type="GO" id="GO:0009086">
    <property type="term" value="P:methionine biosynthetic process"/>
    <property type="evidence" value="ECO:0007669"/>
    <property type="project" value="UniProtKB-KW"/>
</dbReference>
<comment type="pathway">
    <text evidence="1">One-carbon metabolism; tetrahydrofolate interconversion.</text>
</comment>
<evidence type="ECO:0000259" key="13">
    <source>
        <dbReference type="Pfam" id="PF02882"/>
    </source>
</evidence>
<dbReference type="NCBIfam" id="NF008058">
    <property type="entry name" value="PRK10792.1"/>
    <property type="match status" value="1"/>
</dbReference>
<evidence type="ECO:0000256" key="4">
    <source>
        <dbReference type="ARBA" id="ARBA00022605"/>
    </source>
</evidence>
<sequence>MKSAQILDGKLIAKQLIEYIAKKISKRIQKGYQAPGLAVILVGDNPASEIYVRNKVKACKQTGIISTSHKLPINVSEKELYYLIDELNEDNNIHGILVQLPLPRHINETEVTNRILPHKDVDGFHAENVGRLALRQPGLRPCTPRGIMTLLAKYNIVPKSKHCVIVGASNIVGRPLMLEMLYQGATVTICHRFTRNLQQHVSNAEILCVAVGNPDIVKASWIPDGCIVVDVGINRQDNGQLCGDIDFEALKHKASWISPVPGGVGPMTVATLMQNTYEAQQSQC</sequence>
<dbReference type="PRINTS" id="PR00085">
    <property type="entry name" value="THFDHDRGNASE"/>
</dbReference>
<evidence type="ECO:0000256" key="7">
    <source>
        <dbReference type="ARBA" id="ARBA00022857"/>
    </source>
</evidence>
<dbReference type="GO" id="GO:0035999">
    <property type="term" value="P:tetrahydrofolate interconversion"/>
    <property type="evidence" value="ECO:0007669"/>
    <property type="project" value="TreeGrafter"/>
</dbReference>
<organism evidence="14">
    <name type="scientific">hydrothermal vent metagenome</name>
    <dbReference type="NCBI Taxonomy" id="652676"/>
    <lineage>
        <taxon>unclassified sequences</taxon>
        <taxon>metagenomes</taxon>
        <taxon>ecological metagenomes</taxon>
    </lineage>
</organism>
<dbReference type="EC" id="3.5.4.9" evidence="14"/>
<evidence type="ECO:0000256" key="6">
    <source>
        <dbReference type="ARBA" id="ARBA00022801"/>
    </source>
</evidence>
<protein>
    <submittedName>
        <fullName evidence="14">Methenyltetrahydrofolate cyclohydrolase / Methylenetetrahydrofolate dehydrogenase (NADP+)</fullName>
        <ecNumber evidence="14">1.5.1.5</ecNumber>
        <ecNumber evidence="14">3.5.4.9</ecNumber>
    </submittedName>
</protein>
<evidence type="ECO:0000256" key="8">
    <source>
        <dbReference type="ARBA" id="ARBA00023002"/>
    </source>
</evidence>
<dbReference type="Pfam" id="PF00763">
    <property type="entry name" value="THF_DHG_CYH"/>
    <property type="match status" value="1"/>
</dbReference>
<evidence type="ECO:0000256" key="10">
    <source>
        <dbReference type="ARBA" id="ARBA00023167"/>
    </source>
</evidence>
<evidence type="ECO:0000256" key="9">
    <source>
        <dbReference type="ARBA" id="ARBA00023102"/>
    </source>
</evidence>